<name>A0A1Y2M656_EPING</name>
<evidence type="ECO:0000256" key="1">
    <source>
        <dbReference type="SAM" id="MobiDB-lite"/>
    </source>
</evidence>
<evidence type="ECO:0000313" key="2">
    <source>
        <dbReference type="EMBL" id="OSS51541.1"/>
    </source>
</evidence>
<sequence length="358" mass="40886">MPPPRQRQKNKADASTPAKVSKLDRSTALLTCVRHSLGNQWTLYEECIEGILEAAAKNQDTTAWFEQLQRLVGGNDKVQFSHEGVLYLLRDMGIRPSVQQSQVEGVRHGRKYLSLPLSPPQANFIGSAPPSTAEKYFSYARSTSNMSVQGQPSNSTQGPPSSFIQGQTSTSEHGQMSNSRQGQTDMPVLAQWPVTQASIRNFVLQQKVEKQLLKLRTQRVPFDFSARSILPELTYPRDLQTFFYPPDEIALDSYRRVSRFCASKPRSRKTIFFEDPTMAEKIYHMFGYTARWRHGTPDGSDDKYIREIDRLPYDPEGDDLEAWAVKLEDSTEGEDDQMEASDHITQWPPWKKRYDLEL</sequence>
<gene>
    <name evidence="2" type="ORF">B5807_03572</name>
</gene>
<dbReference type="InParanoid" id="A0A1Y2M656"/>
<protein>
    <submittedName>
        <fullName evidence="2">Uncharacterized protein</fullName>
    </submittedName>
</protein>
<organism evidence="2 3">
    <name type="scientific">Epicoccum nigrum</name>
    <name type="common">Soil fungus</name>
    <name type="synonym">Epicoccum purpurascens</name>
    <dbReference type="NCBI Taxonomy" id="105696"/>
    <lineage>
        <taxon>Eukaryota</taxon>
        <taxon>Fungi</taxon>
        <taxon>Dikarya</taxon>
        <taxon>Ascomycota</taxon>
        <taxon>Pezizomycotina</taxon>
        <taxon>Dothideomycetes</taxon>
        <taxon>Pleosporomycetidae</taxon>
        <taxon>Pleosporales</taxon>
        <taxon>Pleosporineae</taxon>
        <taxon>Didymellaceae</taxon>
        <taxon>Epicoccum</taxon>
    </lineage>
</organism>
<keyword evidence="3" id="KW-1185">Reference proteome</keyword>
<proteinExistence type="predicted"/>
<dbReference type="EMBL" id="KZ107840">
    <property type="protein sequence ID" value="OSS51541.1"/>
    <property type="molecule type" value="Genomic_DNA"/>
</dbReference>
<dbReference type="AlphaFoldDB" id="A0A1Y2M656"/>
<dbReference type="Proteomes" id="UP000193240">
    <property type="component" value="Unassembled WGS sequence"/>
</dbReference>
<feature type="region of interest" description="Disordered" evidence="1">
    <location>
        <begin position="1"/>
        <end position="20"/>
    </location>
</feature>
<accession>A0A1Y2M656</accession>
<feature type="region of interest" description="Disordered" evidence="1">
    <location>
        <begin position="144"/>
        <end position="183"/>
    </location>
</feature>
<evidence type="ECO:0000313" key="3">
    <source>
        <dbReference type="Proteomes" id="UP000193240"/>
    </source>
</evidence>
<reference evidence="2 3" key="1">
    <citation type="journal article" date="2017" name="Genome Announc.">
        <title>Genome sequence of the saprophytic ascomycete Epicoccum nigrum ICMP 19927 strain isolated from New Zealand.</title>
        <authorList>
            <person name="Fokin M."/>
            <person name="Fleetwood D."/>
            <person name="Weir B.S."/>
            <person name="Villas-Boas S.G."/>
        </authorList>
    </citation>
    <scope>NUCLEOTIDE SEQUENCE [LARGE SCALE GENOMIC DNA]</scope>
    <source>
        <strain evidence="2 3">ICMP 19927</strain>
    </source>
</reference>